<dbReference type="InterPro" id="IPR001579">
    <property type="entry name" value="Glyco_hydro_18_chit_AS"/>
</dbReference>
<dbReference type="Proteomes" id="UP000004994">
    <property type="component" value="Chromosome 1"/>
</dbReference>
<dbReference type="Gramene" id="Solyc01g095300.3.1">
    <property type="protein sequence ID" value="Solyc01g095300.3.1"/>
    <property type="gene ID" value="Solyc01g095300.3"/>
</dbReference>
<evidence type="ECO:0000256" key="3">
    <source>
        <dbReference type="ARBA" id="ARBA00022801"/>
    </source>
</evidence>
<evidence type="ECO:0000313" key="13">
    <source>
        <dbReference type="Proteomes" id="UP000004994"/>
    </source>
</evidence>
<dbReference type="CDD" id="cd02877">
    <property type="entry name" value="GH18_hevamine_XipI_class_III"/>
    <property type="match status" value="1"/>
</dbReference>
<dbReference type="InterPro" id="IPR001223">
    <property type="entry name" value="Glyco_hydro18_cat"/>
</dbReference>
<organism evidence="12">
    <name type="scientific">Solanum lycopersicum</name>
    <name type="common">Tomato</name>
    <name type="synonym">Lycopersicon esculentum</name>
    <dbReference type="NCBI Taxonomy" id="4081"/>
    <lineage>
        <taxon>Eukaryota</taxon>
        <taxon>Viridiplantae</taxon>
        <taxon>Streptophyta</taxon>
        <taxon>Embryophyta</taxon>
        <taxon>Tracheophyta</taxon>
        <taxon>Spermatophyta</taxon>
        <taxon>Magnoliopsida</taxon>
        <taxon>eudicotyledons</taxon>
        <taxon>Gunneridae</taxon>
        <taxon>Pentapetalae</taxon>
        <taxon>asterids</taxon>
        <taxon>lamiids</taxon>
        <taxon>Solanales</taxon>
        <taxon>Solanaceae</taxon>
        <taxon>Solanoideae</taxon>
        <taxon>Solaneae</taxon>
        <taxon>Solanum</taxon>
        <taxon>Solanum subgen. Lycopersicon</taxon>
    </lineage>
</organism>
<dbReference type="CDD" id="cd03801">
    <property type="entry name" value="GT4_PimA-like"/>
    <property type="match status" value="1"/>
</dbReference>
<keyword evidence="8" id="KW-0624">Polysaccharide degradation</keyword>
<dbReference type="SUPFAM" id="SSF53756">
    <property type="entry name" value="UDP-Glycosyltransferase/glycogen phosphorylase"/>
    <property type="match status" value="1"/>
</dbReference>
<evidence type="ECO:0000259" key="11">
    <source>
        <dbReference type="PROSITE" id="PS51910"/>
    </source>
</evidence>
<evidence type="ECO:0000256" key="8">
    <source>
        <dbReference type="ARBA" id="ARBA00023326"/>
    </source>
</evidence>
<dbReference type="PROSITE" id="PS01095">
    <property type="entry name" value="GH18_1"/>
    <property type="match status" value="1"/>
</dbReference>
<evidence type="ECO:0000256" key="6">
    <source>
        <dbReference type="ARBA" id="ARBA00023277"/>
    </source>
</evidence>
<keyword evidence="6" id="KW-0119">Carbohydrate metabolism</keyword>
<dbReference type="GO" id="GO:0000272">
    <property type="term" value="P:polysaccharide catabolic process"/>
    <property type="evidence" value="ECO:0007669"/>
    <property type="project" value="UniProtKB-KW"/>
</dbReference>
<feature type="domain" description="GH18" evidence="11">
    <location>
        <begin position="1016"/>
        <end position="1291"/>
    </location>
</feature>
<dbReference type="SUPFAM" id="SSF51445">
    <property type="entry name" value="(Trans)glycosidases"/>
    <property type="match status" value="1"/>
</dbReference>
<evidence type="ECO:0000313" key="12">
    <source>
        <dbReference type="EnsemblPlants" id="Solyc01g095300.3.1"/>
    </source>
</evidence>
<keyword evidence="3 10" id="KW-0378">Hydrolase</keyword>
<dbReference type="PROSITE" id="PS51910">
    <property type="entry name" value="GH18_2"/>
    <property type="match status" value="1"/>
</dbReference>
<evidence type="ECO:0000256" key="1">
    <source>
        <dbReference type="ARBA" id="ARBA00000822"/>
    </source>
</evidence>
<keyword evidence="4" id="KW-0146">Chitin degradation</keyword>
<evidence type="ECO:0000256" key="5">
    <source>
        <dbReference type="ARBA" id="ARBA00023157"/>
    </source>
</evidence>
<reference evidence="12" key="2">
    <citation type="submission" date="2019-01" db="UniProtKB">
        <authorList>
            <consortium name="EnsemblPlants"/>
        </authorList>
    </citation>
    <scope>IDENTIFICATION</scope>
    <source>
        <strain evidence="12">cv. Heinz 1706</strain>
    </source>
</reference>
<dbReference type="PANTHER" id="PTHR46635:SF1">
    <property type="entry name" value="GLYCOSYL TRANSFERASE FAMILY 1 PROTEIN"/>
    <property type="match status" value="1"/>
</dbReference>
<dbReference type="GO" id="GO:0006032">
    <property type="term" value="P:chitin catabolic process"/>
    <property type="evidence" value="ECO:0007669"/>
    <property type="project" value="UniProtKB-KW"/>
</dbReference>
<dbReference type="InterPro" id="IPR045321">
    <property type="entry name" value="Cts1-like"/>
</dbReference>
<dbReference type="Gene3D" id="3.40.50.2000">
    <property type="entry name" value="Glycogen Phosphorylase B"/>
    <property type="match status" value="1"/>
</dbReference>
<dbReference type="PaxDb" id="4081-Solyc01g095300.2.1"/>
<accession>A0A3Q7ELC0</accession>
<evidence type="ECO:0000256" key="9">
    <source>
        <dbReference type="ARBA" id="ARBA00059418"/>
    </source>
</evidence>
<evidence type="ECO:0000256" key="7">
    <source>
        <dbReference type="ARBA" id="ARBA00023295"/>
    </source>
</evidence>
<dbReference type="EC" id="3.2.1.14" evidence="2"/>
<evidence type="ECO:0000256" key="4">
    <source>
        <dbReference type="ARBA" id="ARBA00023024"/>
    </source>
</evidence>
<evidence type="ECO:0000256" key="2">
    <source>
        <dbReference type="ARBA" id="ARBA00012729"/>
    </source>
</evidence>
<dbReference type="EnsemblPlants" id="Solyc01g095300.3.1">
    <property type="protein sequence ID" value="Solyc01g095300.3.1"/>
    <property type="gene ID" value="Solyc01g095300.3"/>
</dbReference>
<protein>
    <recommendedName>
        <fullName evidence="2">chitinase</fullName>
        <ecNumber evidence="2">3.2.1.14</ecNumber>
    </recommendedName>
</protein>
<keyword evidence="13" id="KW-1185">Reference proteome</keyword>
<dbReference type="CDD" id="cd09272">
    <property type="entry name" value="RNase_HI_RT_Ty1"/>
    <property type="match status" value="1"/>
</dbReference>
<dbReference type="STRING" id="4081.A0A3Q7ELC0"/>
<dbReference type="Pfam" id="PF00704">
    <property type="entry name" value="Glyco_hydro_18"/>
    <property type="match status" value="1"/>
</dbReference>
<comment type="catalytic activity">
    <reaction evidence="1">
        <text>Random endo-hydrolysis of N-acetyl-beta-D-glucosaminide (1-&gt;4)-beta-linkages in chitin and chitodextrins.</text>
        <dbReference type="EC" id="3.2.1.14"/>
    </reaction>
</comment>
<dbReference type="FunFam" id="3.20.20.80:FF:000015">
    <property type="entry name" value="Acidic endochitinase SE2"/>
    <property type="match status" value="1"/>
</dbReference>
<evidence type="ECO:0000256" key="10">
    <source>
        <dbReference type="RuleBase" id="RU000489"/>
    </source>
</evidence>
<keyword evidence="5" id="KW-1015">Disulfide bond</keyword>
<proteinExistence type="predicted"/>
<dbReference type="GO" id="GO:0008843">
    <property type="term" value="F:endochitinase activity"/>
    <property type="evidence" value="ECO:0007669"/>
    <property type="project" value="UniProtKB-EC"/>
</dbReference>
<reference evidence="12" key="1">
    <citation type="journal article" date="2012" name="Nature">
        <title>The tomato genome sequence provides insights into fleshy fruit evolution.</title>
        <authorList>
            <consortium name="Tomato Genome Consortium"/>
        </authorList>
    </citation>
    <scope>NUCLEOTIDE SEQUENCE [LARGE SCALE GENOMIC DNA]</scope>
    <source>
        <strain evidence="12">cv. Heinz 1706</strain>
    </source>
</reference>
<keyword evidence="7 10" id="KW-0326">Glycosidase</keyword>
<comment type="function">
    <text evidence="9">This protein functions as a defense against chitin containing fungal pathogens.</text>
</comment>
<dbReference type="FunCoup" id="A0A3Q7ELC0">
    <property type="interactions" value="1986"/>
</dbReference>
<dbReference type="Gene3D" id="3.20.20.80">
    <property type="entry name" value="Glycosidases"/>
    <property type="match status" value="1"/>
</dbReference>
<dbReference type="InterPro" id="IPR017853">
    <property type="entry name" value="GH"/>
</dbReference>
<dbReference type="PANTHER" id="PTHR46635">
    <property type="entry name" value="GLYCOSYL TRANSFERASE FAMILY 1 PROTEIN"/>
    <property type="match status" value="1"/>
</dbReference>
<sequence>MHQPSEHDYHCLKRILRYIFGTLGRGLLIRLGDLELRGFSDSDWANDKNDRKSTSGFLVFLGPNLISWCTKKQPKMLLPGSVMEKSGNLTLDSEVGYGDLALLKELGGLDFGEDIKFEPLKLLAKFREEAVEANGTVASRIVVRFGYRKPKLALVFSNLSVDPYQIMMVNVAAALREIGYEIEVLSLEDGPVRSIWKDIGVPVIIMNTDGHTKISLDWLNYDGLLVNSLEAVNVLSWSDFVGVSMISWAEDLQLPFLLVENDLIWILEPFKNVPLVWTINELTLASRLKQYMSSGQNDFVDNWRKVFSRANVVVFPNYILPIGYSVCDAGNYFVIPGSPKEAWEVDTFMAVSNDDLRAKMDYAAEDFVIVVVGSQLLYKGLWLEQALVLQALLPVFPELMNDGNSNSHFKIVVLTEGSNTNYSVAVEAIARNLRYPEGMVKHIAPAEDTERTLSVADLVIYASFREEPSFPNTLLKAMYLGKPIVAPDLPMIKKYVDDRVNGYLFPKENVNVIAQIMLQVVSNGELSLLARKAASVGQRTARNLMVSESVEGYAQLLENILRFPSEVAYPKAVTEIPEKPKAEWQWQLFEAIETKYSQNNRLKTSKYLNEFERQWNPTQKEDSTSVMEKNEEFLYSIWEDHRSTEIANVRKRREDEELKGRTDQPRGTWEEVYRSAKRADRSRNDLHERDEGELERTGQPLCIYEPYFGEGTWPFLHSTSLYRGLGLSSKGRRPGHDDIDAPSRLSLLNNPYYRDVLGEYGAFFAVANRIDRIHKNTWIGFQSWRATARQQSLSKAAERSLLDAIEARRHGDTLYFWARMDVDPRNPLKQDFWSFCDALNAGNCQFAFSEALKKMYGLKQNLSSLPPMPVDGTWSVMHSWVLPTKSFVEFVMFSRMFVDALDSQFYQDHHRSGRCYLSLTKDKHCYSRVIEMLVNVWAYHSARRMMYVDPQTGLMEEQHKLKSRKGKMWVKWFQFNTLKNMDEELAEEADSDRPKRSWLWPSTGEVFWQVARSEAGGIAIYWGQNGNEGTLAETCATGNYEFVNIAFLSTFGNGRNAMLNLAGHCDPYTPNGCVNVSSDIKSCQSGGIKVMLSIGGGAGAYSIASPDDAYQVAAYLWNNFLGGKSTSRPLGDAILDGIDFDLESGEGPYWGDLAKNLARYNSNRGSKKVYLTAAPQCPFPDACVGGALNTGVFDYVWVQFYNNPPCQYNQENVTSFQDSWKQWISSIPAKKIFLGLPAAPDAAGSGFIPVADLTSQLLPTIKGSPKYGGVMLWSKYYDDQTGYSSSIKTHV</sequence>
<name>A0A3Q7ELC0_SOLLC</name>
<dbReference type="OMA" id="HETGHCI"/>
<dbReference type="Pfam" id="PF13692">
    <property type="entry name" value="Glyco_trans_1_4"/>
    <property type="match status" value="1"/>
</dbReference>
<dbReference type="InParanoid" id="A0A3Q7ELC0"/>